<comment type="caution">
    <text evidence="4">The sequence shown here is derived from an EMBL/GenBank/DDBJ whole genome shotgun (WGS) entry which is preliminary data.</text>
</comment>
<organism evidence="4 5">
    <name type="scientific">Ancylobacter dichloromethanicus</name>
    <dbReference type="NCBI Taxonomy" id="518825"/>
    <lineage>
        <taxon>Bacteria</taxon>
        <taxon>Pseudomonadati</taxon>
        <taxon>Pseudomonadota</taxon>
        <taxon>Alphaproteobacteria</taxon>
        <taxon>Hyphomicrobiales</taxon>
        <taxon>Xanthobacteraceae</taxon>
        <taxon>Ancylobacter</taxon>
    </lineage>
</organism>
<evidence type="ECO:0000313" key="4">
    <source>
        <dbReference type="EMBL" id="GLK71685.1"/>
    </source>
</evidence>
<evidence type="ECO:0000256" key="3">
    <source>
        <dbReference type="SAM" id="SignalP"/>
    </source>
</evidence>
<proteinExistence type="predicted"/>
<evidence type="ECO:0000256" key="1">
    <source>
        <dbReference type="SAM" id="MobiDB-lite"/>
    </source>
</evidence>
<evidence type="ECO:0000313" key="5">
    <source>
        <dbReference type="Proteomes" id="UP001143370"/>
    </source>
</evidence>
<keyword evidence="2" id="KW-0812">Transmembrane</keyword>
<name>A0A9W6J6E2_9HYPH</name>
<keyword evidence="2" id="KW-1133">Transmembrane helix</keyword>
<accession>A0A9W6J6E2</accession>
<keyword evidence="2" id="KW-0472">Membrane</keyword>
<sequence length="296" mass="32160">MPSCWLKGVLAALGLVALCSAPLAQQPAPEHKVEKAEPKAPTEEVQNGEELVLEPVVDAELSPQAGDEGRFKNATDQSRKELWWGEPRTAWLTAAASWVSVIFTAIGLSLLYWTLRATREAVREAEKASRAAVEAVDVTRTIGEAQVRAYVTAKDCRLSACAIGAKLRVKIGFINNGATPARSVDVRGSIIFAAFPQAANHPYVLHSLPGNTAGLAPNIPGATEIRRFKIFTAEEHQSLVEGKGAFYVHVVVSYLDVFGRQNISRTTFVYGRREAEEGEKASVARYGNSFEWGRPA</sequence>
<feature type="chain" id="PRO_5040957973" evidence="3">
    <location>
        <begin position="25"/>
        <end position="296"/>
    </location>
</feature>
<dbReference type="EMBL" id="BSFJ01000005">
    <property type="protein sequence ID" value="GLK71685.1"/>
    <property type="molecule type" value="Genomic_DNA"/>
</dbReference>
<keyword evidence="5" id="KW-1185">Reference proteome</keyword>
<reference evidence="4" key="2">
    <citation type="submission" date="2023-01" db="EMBL/GenBank/DDBJ databases">
        <authorList>
            <person name="Sun Q."/>
            <person name="Evtushenko L."/>
        </authorList>
    </citation>
    <scope>NUCLEOTIDE SEQUENCE</scope>
    <source>
        <strain evidence="4">VKM B-2484</strain>
    </source>
</reference>
<reference evidence="4" key="1">
    <citation type="journal article" date="2014" name="Int. J. Syst. Evol. Microbiol.">
        <title>Complete genome sequence of Corynebacterium casei LMG S-19264T (=DSM 44701T), isolated from a smear-ripened cheese.</title>
        <authorList>
            <consortium name="US DOE Joint Genome Institute (JGI-PGF)"/>
            <person name="Walter F."/>
            <person name="Albersmeier A."/>
            <person name="Kalinowski J."/>
            <person name="Ruckert C."/>
        </authorList>
    </citation>
    <scope>NUCLEOTIDE SEQUENCE</scope>
    <source>
        <strain evidence="4">VKM B-2484</strain>
    </source>
</reference>
<feature type="transmembrane region" description="Helical" evidence="2">
    <location>
        <begin position="90"/>
        <end position="113"/>
    </location>
</feature>
<feature type="compositionally biased region" description="Basic and acidic residues" evidence="1">
    <location>
        <begin position="29"/>
        <end position="42"/>
    </location>
</feature>
<feature type="signal peptide" evidence="3">
    <location>
        <begin position="1"/>
        <end position="24"/>
    </location>
</feature>
<gene>
    <name evidence="4" type="ORF">GCM10017643_18000</name>
</gene>
<dbReference type="Proteomes" id="UP001143370">
    <property type="component" value="Unassembled WGS sequence"/>
</dbReference>
<keyword evidence="3" id="KW-0732">Signal</keyword>
<evidence type="ECO:0000256" key="2">
    <source>
        <dbReference type="SAM" id="Phobius"/>
    </source>
</evidence>
<feature type="region of interest" description="Disordered" evidence="1">
    <location>
        <begin position="27"/>
        <end position="46"/>
    </location>
</feature>
<dbReference type="AlphaFoldDB" id="A0A9W6J6E2"/>
<protein>
    <submittedName>
        <fullName evidence="4">Uncharacterized protein</fullName>
    </submittedName>
</protein>